<evidence type="ECO:0000313" key="1">
    <source>
        <dbReference type="EMBL" id="KAI0041128.1"/>
    </source>
</evidence>
<keyword evidence="2" id="KW-1185">Reference proteome</keyword>
<name>A0ACB8RAT4_9AGAM</name>
<reference evidence="1" key="1">
    <citation type="submission" date="2021-02" db="EMBL/GenBank/DDBJ databases">
        <authorList>
            <consortium name="DOE Joint Genome Institute"/>
            <person name="Ahrendt S."/>
            <person name="Looney B.P."/>
            <person name="Miyauchi S."/>
            <person name="Morin E."/>
            <person name="Drula E."/>
            <person name="Courty P.E."/>
            <person name="Chicoki N."/>
            <person name="Fauchery L."/>
            <person name="Kohler A."/>
            <person name="Kuo A."/>
            <person name="Labutti K."/>
            <person name="Pangilinan J."/>
            <person name="Lipzen A."/>
            <person name="Riley R."/>
            <person name="Andreopoulos W."/>
            <person name="He G."/>
            <person name="Johnson J."/>
            <person name="Barry K.W."/>
            <person name="Grigoriev I.V."/>
            <person name="Nagy L."/>
            <person name="Hibbett D."/>
            <person name="Henrissat B."/>
            <person name="Matheny P.B."/>
            <person name="Labbe J."/>
            <person name="Martin F."/>
        </authorList>
    </citation>
    <scope>NUCLEOTIDE SEQUENCE</scope>
    <source>
        <strain evidence="1">FP105234-sp</strain>
    </source>
</reference>
<dbReference type="Proteomes" id="UP000814033">
    <property type="component" value="Unassembled WGS sequence"/>
</dbReference>
<evidence type="ECO:0000313" key="2">
    <source>
        <dbReference type="Proteomes" id="UP000814033"/>
    </source>
</evidence>
<comment type="caution">
    <text evidence="1">The sequence shown here is derived from an EMBL/GenBank/DDBJ whole genome shotgun (WGS) entry which is preliminary data.</text>
</comment>
<protein>
    <submittedName>
        <fullName evidence="1">Uncharacterized protein</fullName>
    </submittedName>
</protein>
<reference evidence="1" key="2">
    <citation type="journal article" date="2022" name="New Phytol.">
        <title>Evolutionary transition to the ectomycorrhizal habit in the genomes of a hyperdiverse lineage of mushroom-forming fungi.</title>
        <authorList>
            <person name="Looney B."/>
            <person name="Miyauchi S."/>
            <person name="Morin E."/>
            <person name="Drula E."/>
            <person name="Courty P.E."/>
            <person name="Kohler A."/>
            <person name="Kuo A."/>
            <person name="LaButti K."/>
            <person name="Pangilinan J."/>
            <person name="Lipzen A."/>
            <person name="Riley R."/>
            <person name="Andreopoulos W."/>
            <person name="He G."/>
            <person name="Johnson J."/>
            <person name="Nolan M."/>
            <person name="Tritt A."/>
            <person name="Barry K.W."/>
            <person name="Grigoriev I.V."/>
            <person name="Nagy L.G."/>
            <person name="Hibbett D."/>
            <person name="Henrissat B."/>
            <person name="Matheny P.B."/>
            <person name="Labbe J."/>
            <person name="Martin F.M."/>
        </authorList>
    </citation>
    <scope>NUCLEOTIDE SEQUENCE</scope>
    <source>
        <strain evidence="1">FP105234-sp</strain>
    </source>
</reference>
<accession>A0ACB8RAT4</accession>
<proteinExistence type="predicted"/>
<sequence length="293" mass="33635">MALRLYARLQTTTAFPVSPWCGRRFFMASRVIRLSRRFDIQTLDPSKLIPSDFVDLSRRKVTYTARLADNRRPICGVQALYYAYSKGESARFPTDTRGFLYFHAPSREVRFRLASSDPRQFAEGTDLALPSGEPWCFRRTVLAKQARAAGFRALLAQDGVRVDALSHGAQLSLWQYRKHIRRVTRLGETFPLRFDLQCMHLAVGTPVTLVAWRSPFSWSVQPQDSGQALIALERSPFPEHRGRRVLVLRVHQILGRPQLRPEWKALPDHHLLMPKEGSVIYRVRKGCPKPCLP</sequence>
<organism evidence="1 2">
    <name type="scientific">Auriscalpium vulgare</name>
    <dbReference type="NCBI Taxonomy" id="40419"/>
    <lineage>
        <taxon>Eukaryota</taxon>
        <taxon>Fungi</taxon>
        <taxon>Dikarya</taxon>
        <taxon>Basidiomycota</taxon>
        <taxon>Agaricomycotina</taxon>
        <taxon>Agaricomycetes</taxon>
        <taxon>Russulales</taxon>
        <taxon>Auriscalpiaceae</taxon>
        <taxon>Auriscalpium</taxon>
    </lineage>
</organism>
<gene>
    <name evidence="1" type="ORF">FA95DRAFT_769456</name>
</gene>
<dbReference type="EMBL" id="MU276142">
    <property type="protein sequence ID" value="KAI0041128.1"/>
    <property type="molecule type" value="Genomic_DNA"/>
</dbReference>